<dbReference type="InterPro" id="IPR003439">
    <property type="entry name" value="ABC_transporter-like_ATP-bd"/>
</dbReference>
<evidence type="ECO:0000256" key="2">
    <source>
        <dbReference type="ARBA" id="ARBA00009321"/>
    </source>
</evidence>
<dbReference type="GO" id="GO:0008767">
    <property type="term" value="F:UDP-galactopyranose mutase activity"/>
    <property type="evidence" value="ECO:0007669"/>
    <property type="project" value="UniProtKB-EC"/>
</dbReference>
<dbReference type="GO" id="GO:0016020">
    <property type="term" value="C:membrane"/>
    <property type="evidence" value="ECO:0007669"/>
    <property type="project" value="InterPro"/>
</dbReference>
<organism evidence="9 10">
    <name type="scientific">Porcincola intestinalis</name>
    <dbReference type="NCBI Taxonomy" id="2606632"/>
    <lineage>
        <taxon>Bacteria</taxon>
        <taxon>Bacillati</taxon>
        <taxon>Bacillota</taxon>
        <taxon>Clostridia</taxon>
        <taxon>Lachnospirales</taxon>
        <taxon>Lachnospiraceae</taxon>
        <taxon>Porcincola</taxon>
    </lineage>
</organism>
<accession>A0A6L5X4W3</accession>
<keyword evidence="10" id="KW-1185">Reference proteome</keyword>
<dbReference type="GO" id="GO:0005524">
    <property type="term" value="F:ATP binding"/>
    <property type="evidence" value="ECO:0007669"/>
    <property type="project" value="UniProtKB-KW"/>
</dbReference>
<dbReference type="GO" id="GO:0016887">
    <property type="term" value="F:ATP hydrolysis activity"/>
    <property type="evidence" value="ECO:0007669"/>
    <property type="project" value="InterPro"/>
</dbReference>
<evidence type="ECO:0000259" key="8">
    <source>
        <dbReference type="PROSITE" id="PS50893"/>
    </source>
</evidence>
<keyword evidence="4" id="KW-0547">Nucleotide-binding</keyword>
<evidence type="ECO:0000256" key="4">
    <source>
        <dbReference type="ARBA" id="ARBA00022741"/>
    </source>
</evidence>
<evidence type="ECO:0000256" key="3">
    <source>
        <dbReference type="ARBA" id="ARBA00022630"/>
    </source>
</evidence>
<dbReference type="Proteomes" id="UP000481852">
    <property type="component" value="Unassembled WGS sequence"/>
</dbReference>
<dbReference type="Gene3D" id="3.40.50.300">
    <property type="entry name" value="P-loop containing nucleotide triphosphate hydrolases"/>
    <property type="match status" value="1"/>
</dbReference>
<dbReference type="PANTHER" id="PTHR21197:SF0">
    <property type="entry name" value="UDP-GALACTOPYRANOSE MUTASE"/>
    <property type="match status" value="1"/>
</dbReference>
<evidence type="ECO:0000313" key="9">
    <source>
        <dbReference type="EMBL" id="MSS14418.1"/>
    </source>
</evidence>
<evidence type="ECO:0000256" key="1">
    <source>
        <dbReference type="ARBA" id="ARBA00001974"/>
    </source>
</evidence>
<proteinExistence type="inferred from homology"/>
<name>A0A6L5X4W3_9FIRM</name>
<evidence type="ECO:0000313" key="10">
    <source>
        <dbReference type="Proteomes" id="UP000481852"/>
    </source>
</evidence>
<sequence length="660" mass="76143">MAENIIDVNHASIRFNLGNIKVDNLKEFTIRKIRHELTFQEFLALKDVDLHVKRGESWGLIGTNGSGKSTLLKMITGILKPYKGTVQVRGKIAPMIELGAGFDQELTARENIFLNGAVLGHSRRFMEEHFDEIVEFAELQRFLDSPIKNYSSGMKARLGFAVATMVNPEILICDEVLSVGDANFRRRCNARMQEMLSGGTTLLYVSHDIPSVIRLCDHVLWLDKGDVVMQGDPETVCNAYLEHQEKVYSYAQKEREDRQEIESGKVFDYLVVGAGLYGAVFANEACKAGKTAVVIDKRDHIGGNVYTSRRDNIDVHEYGAHIFHTSDKKVWEYVNQYAEFNHYINSPVARYKDELYNLPFNMNTFSKMWGLYTPEQVQAKIEEQRAEYIAQKKKERGLAPEEAFVPQNLEEQAISLAGTDIYEKLIREYTQKQWGRPCTELPAFIIRRLPLRFTYDNNYFNDRYQGIPIGGYTQMVEKLLSGVPVMTGIDYRTFAKKYAGKYRKVIYTGPIDEYFDYRLGHLQYRTVRFETEELDMPNFQGNAVVNYTGSEAPWTRIIEHKWFEFGKDLEGNDLPKTIISREYSTEWQPGMEPYYPVNDEANMKLYEQYKKLAEKEPGVLFGGRLGTYRYYNMDQVILQAWEMAEKELKTRILVGSVGKK</sequence>
<dbReference type="InterPro" id="IPR004379">
    <property type="entry name" value="UDP-GALP_mutase"/>
</dbReference>
<keyword evidence="6" id="KW-0067">ATP-binding</keyword>
<dbReference type="NCBIfam" id="TIGR00031">
    <property type="entry name" value="UDP-GALP_mutase"/>
    <property type="match status" value="1"/>
</dbReference>
<dbReference type="GO" id="GO:0005829">
    <property type="term" value="C:cytosol"/>
    <property type="evidence" value="ECO:0007669"/>
    <property type="project" value="TreeGrafter"/>
</dbReference>
<dbReference type="GO" id="GO:0140359">
    <property type="term" value="F:ABC-type transporter activity"/>
    <property type="evidence" value="ECO:0007669"/>
    <property type="project" value="InterPro"/>
</dbReference>
<dbReference type="InterPro" id="IPR003593">
    <property type="entry name" value="AAA+_ATPase"/>
</dbReference>
<dbReference type="InterPro" id="IPR015860">
    <property type="entry name" value="ABC_transpr_TagH-like"/>
</dbReference>
<dbReference type="SMART" id="SM00382">
    <property type="entry name" value="AAA"/>
    <property type="match status" value="1"/>
</dbReference>
<dbReference type="SUPFAM" id="SSF52540">
    <property type="entry name" value="P-loop containing nucleoside triphosphate hydrolases"/>
    <property type="match status" value="1"/>
</dbReference>
<dbReference type="AlphaFoldDB" id="A0A6L5X4W3"/>
<dbReference type="SUPFAM" id="SSF54373">
    <property type="entry name" value="FAD-linked reductases, C-terminal domain"/>
    <property type="match status" value="1"/>
</dbReference>
<dbReference type="CDD" id="cd03220">
    <property type="entry name" value="ABC_KpsT_Wzt"/>
    <property type="match status" value="1"/>
</dbReference>
<dbReference type="Pfam" id="PF13450">
    <property type="entry name" value="NAD_binding_8"/>
    <property type="match status" value="1"/>
</dbReference>
<dbReference type="Pfam" id="PF03275">
    <property type="entry name" value="GLF"/>
    <property type="match status" value="1"/>
</dbReference>
<dbReference type="EC" id="5.4.99.9" evidence="9"/>
<dbReference type="Gene3D" id="3.40.50.720">
    <property type="entry name" value="NAD(P)-binding Rossmann-like Domain"/>
    <property type="match status" value="3"/>
</dbReference>
<keyword evidence="7 9" id="KW-0413">Isomerase</keyword>
<dbReference type="GO" id="GO:0050660">
    <property type="term" value="F:flavin adenine dinucleotide binding"/>
    <property type="evidence" value="ECO:0007669"/>
    <property type="project" value="TreeGrafter"/>
</dbReference>
<protein>
    <submittedName>
        <fullName evidence="9">UDP-galactopyranose mutase</fullName>
        <ecNumber evidence="9">5.4.99.9</ecNumber>
    </submittedName>
</protein>
<reference evidence="9 10" key="1">
    <citation type="submission" date="2019-08" db="EMBL/GenBank/DDBJ databases">
        <title>In-depth cultivation of the pig gut microbiome towards novel bacterial diversity and tailored functional studies.</title>
        <authorList>
            <person name="Wylensek D."/>
            <person name="Hitch T.C.A."/>
            <person name="Clavel T."/>
        </authorList>
    </citation>
    <scope>NUCLEOTIDE SEQUENCE [LARGE SCALE GENOMIC DNA]</scope>
    <source>
        <strain evidence="9 10">Oil+RF-744-WCA-WT-11</strain>
    </source>
</reference>
<dbReference type="SUPFAM" id="SSF51971">
    <property type="entry name" value="Nucleotide-binding domain"/>
    <property type="match status" value="1"/>
</dbReference>
<dbReference type="InterPro" id="IPR017871">
    <property type="entry name" value="ABC_transporter-like_CS"/>
</dbReference>
<evidence type="ECO:0000256" key="7">
    <source>
        <dbReference type="ARBA" id="ARBA00023235"/>
    </source>
</evidence>
<comment type="similarity">
    <text evidence="2">Belongs to the UDP-galactopyranose/dTDP-fucopyranose mutase family.</text>
</comment>
<keyword evidence="3" id="KW-0285">Flavoprotein</keyword>
<gene>
    <name evidence="9" type="primary">glf</name>
    <name evidence="9" type="ORF">FYJ35_05075</name>
</gene>
<dbReference type="EMBL" id="VULZ01000004">
    <property type="protein sequence ID" value="MSS14418.1"/>
    <property type="molecule type" value="Genomic_DNA"/>
</dbReference>
<dbReference type="PANTHER" id="PTHR21197">
    <property type="entry name" value="UDP-GALACTOPYRANOSE MUTASE"/>
    <property type="match status" value="1"/>
</dbReference>
<dbReference type="InterPro" id="IPR027417">
    <property type="entry name" value="P-loop_NTPase"/>
</dbReference>
<dbReference type="PROSITE" id="PS50893">
    <property type="entry name" value="ABC_TRANSPORTER_2"/>
    <property type="match status" value="1"/>
</dbReference>
<feature type="domain" description="ABC transporter" evidence="8">
    <location>
        <begin position="20"/>
        <end position="249"/>
    </location>
</feature>
<dbReference type="PROSITE" id="PS00211">
    <property type="entry name" value="ABC_TRANSPORTER_1"/>
    <property type="match status" value="1"/>
</dbReference>
<evidence type="ECO:0000256" key="5">
    <source>
        <dbReference type="ARBA" id="ARBA00022827"/>
    </source>
</evidence>
<comment type="caution">
    <text evidence="9">The sequence shown here is derived from an EMBL/GenBank/DDBJ whole genome shotgun (WGS) entry which is preliminary data.</text>
</comment>
<evidence type="ECO:0000256" key="6">
    <source>
        <dbReference type="ARBA" id="ARBA00022840"/>
    </source>
</evidence>
<dbReference type="Pfam" id="PF00005">
    <property type="entry name" value="ABC_tran"/>
    <property type="match status" value="1"/>
</dbReference>
<comment type="cofactor">
    <cofactor evidence="1">
        <name>FAD</name>
        <dbReference type="ChEBI" id="CHEBI:57692"/>
    </cofactor>
</comment>
<keyword evidence="5" id="KW-0274">FAD</keyword>
<dbReference type="InterPro" id="IPR015899">
    <property type="entry name" value="UDP-GalPyranose_mutase_C"/>
</dbReference>